<dbReference type="AlphaFoldDB" id="A0A5B9W3K0"/>
<feature type="region of interest" description="Disordered" evidence="10">
    <location>
        <begin position="553"/>
        <end position="608"/>
    </location>
</feature>
<dbReference type="InterPro" id="IPR005151">
    <property type="entry name" value="Tail-specific_protease"/>
</dbReference>
<feature type="region of interest" description="Disordered" evidence="10">
    <location>
        <begin position="1105"/>
        <end position="1131"/>
    </location>
</feature>
<reference evidence="12 13" key="1">
    <citation type="submission" date="2019-08" db="EMBL/GenBank/DDBJ databases">
        <title>Deep-cultivation of Planctomycetes and their phenomic and genomic characterization uncovers novel biology.</title>
        <authorList>
            <person name="Wiegand S."/>
            <person name="Jogler M."/>
            <person name="Boedeker C."/>
            <person name="Pinto D."/>
            <person name="Vollmers J."/>
            <person name="Rivas-Marin E."/>
            <person name="Kohn T."/>
            <person name="Peeters S.H."/>
            <person name="Heuer A."/>
            <person name="Rast P."/>
            <person name="Oberbeckmann S."/>
            <person name="Bunk B."/>
            <person name="Jeske O."/>
            <person name="Meyerdierks A."/>
            <person name="Storesund J.E."/>
            <person name="Kallscheuer N."/>
            <person name="Luecker S."/>
            <person name="Lage O.M."/>
            <person name="Pohl T."/>
            <person name="Merkel B.J."/>
            <person name="Hornburger P."/>
            <person name="Mueller R.-W."/>
            <person name="Bruemmer F."/>
            <person name="Labrenz M."/>
            <person name="Spormann A.M."/>
            <person name="Op den Camp H."/>
            <person name="Overmann J."/>
            <person name="Amann R."/>
            <person name="Jetten M.S.M."/>
            <person name="Mascher T."/>
            <person name="Medema M.H."/>
            <person name="Devos D.P."/>
            <person name="Kaster A.-K."/>
            <person name="Ovreas L."/>
            <person name="Rohde M."/>
            <person name="Galperin M.Y."/>
            <person name="Jogler C."/>
        </authorList>
    </citation>
    <scope>NUCLEOTIDE SEQUENCE [LARGE SCALE GENOMIC DNA]</scope>
    <source>
        <strain evidence="12 13">OJF2</strain>
    </source>
</reference>
<feature type="active site" description="Charge relay system" evidence="8">
    <location>
        <position position="1067"/>
    </location>
</feature>
<comment type="subcellular location">
    <subcellularLocation>
        <location evidence="1 7">Cytoplasm</location>
    </subcellularLocation>
</comment>
<dbReference type="Gene3D" id="3.90.226.10">
    <property type="entry name" value="2-enoyl-CoA Hydratase, Chain A, domain 1"/>
    <property type="match status" value="1"/>
</dbReference>
<dbReference type="SUPFAM" id="SSF82171">
    <property type="entry name" value="DPP6 N-terminal domain-like"/>
    <property type="match status" value="1"/>
</dbReference>
<dbReference type="OrthoDB" id="269409at2"/>
<dbReference type="SUPFAM" id="SSF69304">
    <property type="entry name" value="Tricorn protease N-terminal domain"/>
    <property type="match status" value="1"/>
</dbReference>
<organism evidence="12 13">
    <name type="scientific">Aquisphaera giovannonii</name>
    <dbReference type="NCBI Taxonomy" id="406548"/>
    <lineage>
        <taxon>Bacteria</taxon>
        <taxon>Pseudomonadati</taxon>
        <taxon>Planctomycetota</taxon>
        <taxon>Planctomycetia</taxon>
        <taxon>Isosphaerales</taxon>
        <taxon>Isosphaeraceae</taxon>
        <taxon>Aquisphaera</taxon>
    </lineage>
</organism>
<evidence type="ECO:0000256" key="2">
    <source>
        <dbReference type="ARBA" id="ARBA00008524"/>
    </source>
</evidence>
<accession>A0A5B9W3K0</accession>
<dbReference type="Gene3D" id="2.120.10.60">
    <property type="entry name" value="Tricorn protease N-terminal domain"/>
    <property type="match status" value="1"/>
</dbReference>
<dbReference type="InterPro" id="IPR012393">
    <property type="entry name" value="Tricorn_protease"/>
</dbReference>
<proteinExistence type="inferred from homology"/>
<dbReference type="KEGG" id="agv:OJF2_37400"/>
<feature type="active site" description="Charge relay system" evidence="8">
    <location>
        <position position="783"/>
    </location>
</feature>
<dbReference type="InterPro" id="IPR029414">
    <property type="entry name" value="Tricorn_PDZ"/>
</dbReference>
<evidence type="ECO:0000313" key="13">
    <source>
        <dbReference type="Proteomes" id="UP000324233"/>
    </source>
</evidence>
<dbReference type="InterPro" id="IPR028204">
    <property type="entry name" value="Tricorn_C1"/>
</dbReference>
<keyword evidence="13" id="KW-1185">Reference proteome</keyword>
<evidence type="ECO:0000256" key="4">
    <source>
        <dbReference type="ARBA" id="ARBA00022670"/>
    </source>
</evidence>
<dbReference type="Pfam" id="PF26549">
    <property type="entry name" value="Tricorn_N"/>
    <property type="match status" value="1"/>
</dbReference>
<dbReference type="SMART" id="SM00245">
    <property type="entry name" value="TSPc"/>
    <property type="match status" value="1"/>
</dbReference>
<dbReference type="InterPro" id="IPR029045">
    <property type="entry name" value="ClpP/crotonase-like_dom_sf"/>
</dbReference>
<feature type="active site" description="Nucleophile" evidence="8">
    <location>
        <position position="1009"/>
    </location>
</feature>
<evidence type="ECO:0000256" key="6">
    <source>
        <dbReference type="ARBA" id="ARBA00022825"/>
    </source>
</evidence>
<evidence type="ECO:0000256" key="9">
    <source>
        <dbReference type="PIRSR" id="PIRSR036421-3"/>
    </source>
</evidence>
<dbReference type="Gene3D" id="2.130.10.10">
    <property type="entry name" value="YVTN repeat-like/Quinoprotein amine dehydrogenase"/>
    <property type="match status" value="1"/>
</dbReference>
<dbReference type="SUPFAM" id="SSF50156">
    <property type="entry name" value="PDZ domain-like"/>
    <property type="match status" value="1"/>
</dbReference>
<dbReference type="PANTHER" id="PTHR43253">
    <property type="entry name" value="TRICORN PROTEASE HOMOLOG 2-RELATED"/>
    <property type="match status" value="1"/>
</dbReference>
<feature type="domain" description="Tail specific protease" evidence="11">
    <location>
        <begin position="883"/>
        <end position="1078"/>
    </location>
</feature>
<keyword evidence="5 7" id="KW-0378">Hydrolase</keyword>
<name>A0A5B9W3K0_9BACT</name>
<gene>
    <name evidence="12" type="ORF">OJF2_37400</name>
</gene>
<dbReference type="GO" id="GO:0006508">
    <property type="term" value="P:proteolysis"/>
    <property type="evidence" value="ECO:0007669"/>
    <property type="project" value="UniProtKB-UniRule"/>
</dbReference>
<dbReference type="InterPro" id="IPR036034">
    <property type="entry name" value="PDZ_sf"/>
</dbReference>
<dbReference type="PANTHER" id="PTHR43253:SF1">
    <property type="entry name" value="TRICORN PROTEASE HOMOLOG 2-RELATED"/>
    <property type="match status" value="1"/>
</dbReference>
<feature type="site" description="Transition state stabilizer; via amide nitrogen" evidence="9">
    <location>
        <position position="1010"/>
    </location>
</feature>
<protein>
    <recommendedName>
        <fullName evidence="7">Tricorn protease homolog</fullName>
        <ecNumber evidence="7">3.4.21.-</ecNumber>
    </recommendedName>
</protein>
<keyword evidence="4 7" id="KW-0645">Protease</keyword>
<dbReference type="InterPro" id="IPR015943">
    <property type="entry name" value="WD40/YVTN_repeat-like_dom_sf"/>
</dbReference>
<dbReference type="GO" id="GO:0005737">
    <property type="term" value="C:cytoplasm"/>
    <property type="evidence" value="ECO:0007669"/>
    <property type="project" value="UniProtKB-SubCell"/>
</dbReference>
<dbReference type="Gene3D" id="2.30.42.10">
    <property type="match status" value="1"/>
</dbReference>
<evidence type="ECO:0000256" key="10">
    <source>
        <dbReference type="SAM" id="MobiDB-lite"/>
    </source>
</evidence>
<dbReference type="Gene3D" id="3.30.750.44">
    <property type="match status" value="1"/>
</dbReference>
<dbReference type="Pfam" id="PF26550">
    <property type="entry name" value="Tricorn_2nd"/>
    <property type="match status" value="1"/>
</dbReference>
<evidence type="ECO:0000256" key="5">
    <source>
        <dbReference type="ARBA" id="ARBA00022801"/>
    </source>
</evidence>
<feature type="compositionally biased region" description="Basic and acidic residues" evidence="10">
    <location>
        <begin position="559"/>
        <end position="608"/>
    </location>
</feature>
<keyword evidence="6 7" id="KW-0720">Serine protease</keyword>
<dbReference type="Pfam" id="PF14684">
    <property type="entry name" value="Tricorn_C1"/>
    <property type="match status" value="1"/>
</dbReference>
<evidence type="ECO:0000256" key="8">
    <source>
        <dbReference type="PIRSR" id="PIRSR036421-1"/>
    </source>
</evidence>
<evidence type="ECO:0000259" key="11">
    <source>
        <dbReference type="SMART" id="SM00245"/>
    </source>
</evidence>
<dbReference type="GO" id="GO:0008236">
    <property type="term" value="F:serine-type peptidase activity"/>
    <property type="evidence" value="ECO:0007669"/>
    <property type="project" value="UniProtKB-UniRule"/>
</dbReference>
<evidence type="ECO:0000256" key="7">
    <source>
        <dbReference type="PIRNR" id="PIRNR036421"/>
    </source>
</evidence>
<dbReference type="EC" id="3.4.21.-" evidence="7"/>
<dbReference type="Pfam" id="PF14685">
    <property type="entry name" value="PDZ_Tricorn"/>
    <property type="match status" value="1"/>
</dbReference>
<dbReference type="SUPFAM" id="SSF52096">
    <property type="entry name" value="ClpP/crotonase"/>
    <property type="match status" value="1"/>
</dbReference>
<evidence type="ECO:0000313" key="12">
    <source>
        <dbReference type="EMBL" id="QEH35193.1"/>
    </source>
</evidence>
<dbReference type="PIRSF" id="PIRSF036421">
    <property type="entry name" value="Tricorn_protease"/>
    <property type="match status" value="1"/>
</dbReference>
<evidence type="ECO:0000256" key="1">
    <source>
        <dbReference type="ARBA" id="ARBA00004496"/>
    </source>
</evidence>
<comment type="function">
    <text evidence="7">Degrades oligopeptides.</text>
</comment>
<keyword evidence="3 7" id="KW-0963">Cytoplasm</keyword>
<dbReference type="Proteomes" id="UP000324233">
    <property type="component" value="Chromosome"/>
</dbReference>
<dbReference type="CDD" id="cd07562">
    <property type="entry name" value="Peptidase_S41_TRI"/>
    <property type="match status" value="1"/>
</dbReference>
<dbReference type="EMBL" id="CP042997">
    <property type="protein sequence ID" value="QEH35193.1"/>
    <property type="molecule type" value="Genomic_DNA"/>
</dbReference>
<evidence type="ECO:0000256" key="3">
    <source>
        <dbReference type="ARBA" id="ARBA00022490"/>
    </source>
</evidence>
<dbReference type="Pfam" id="PF03572">
    <property type="entry name" value="Peptidase_S41"/>
    <property type="match status" value="1"/>
</dbReference>
<comment type="similarity">
    <text evidence="2 7">Belongs to the peptidase S41B family.</text>
</comment>
<sequence>MCRPVPATPEARPMRTARLAAALAVALIPSRAESGTAGYYRQPSIARGSIVFVAEGDLWKVPAGGGPARRLTTHPGNENLPAFSPDGKAIAFVGRYEGPAEVYTIPSDGGLPRRRTYNAANPVSIGWTPDGKILVGTRSRSGLPSVQLLAIDPANDRPEPVPLDEAAEGAFNPEDKLLVFTRLPFQGSHTRQYQGGTAQNLWKFAPGADEAQPLTANYPGTSKSPMWHRGRIYFATDRGGTMNLWSMKPDGTDLKQHTKHRDFEVASPRIDPDAGLIAYQLGADLRVYDIAADRDGPVPIALETDVDQERQKWVEKPAEWITSAHLSPDGDRVALTARGKVFVAPRGPGRIAEASHADGVRHRDARFLPGKEKDAKTLLSLSDRSGEVEVWTLPADGVGDEAQLTKGGEVLRWEAVPSPDGKLIAHRDKNQRLFLFDVEGKKDRKIAESEVDDLGDLAWSPDGKWLAYTDQLENGFRQIKLHSVEDGATVPLTTDRYDSSSPAWSADGKFVYFLSDRNLVSVVGSPWGTYQPEPYFDKPTQVFEVALAKGLRSPFAPPDELHPDDEKDKEKADKGKAPGDPGPGKKPEGDAGGDKKADDAKKAPPKVTIDREGLAARLTRVPVEPGRYLGLSANAKGLFWLAPTPGERKADLKAVKFARKDVEVKTVAGDIRGYELSADGKALLIRKENAMAIVDAEPAPADLAKKDVDLSGWSLALSPRDEWRQMFDEAWRLERDYFYDRGMHGSDWKAVRGKYRPLVDRVRSRDELSDLLAQMVAELEALHIFVRGGDLRTGPDDVPTASLGAALVRDEGRGGYRVEHIYKADGDEPDLASPLARPGVDVRPGDVLTRVDGVPALDAPDLHALLRRKVGRQVLIHVEPKTGAPRDVVVRPISAEAEADMRYHEWELTRRERTESLGEGKIGYVHLRAMGGRNFTEFAKGFYPVFHRQGLIIDVRHNQGGNIDSWIIGRLLRKPWFYWVSRVGKPTTWNMQYAFRGHLVVLCDSFTASDGEAFSEGVKRLKLGTVIGTRTWGGEIWLSSSNVLVDRGIATAAETGVYGPEGTWLIEGHGVDPDEVVDNLPHATYLGKDAQLEAAIAHLKARIADQPVGTPKPPPYPRKAVEDIHAAAGGR</sequence>